<dbReference type="AlphaFoldDB" id="A0AAV2YFV4"/>
<reference evidence="1" key="2">
    <citation type="journal article" date="2023" name="Microbiol Resour">
        <title>Decontamination and Annotation of the Draft Genome Sequence of the Oomycete Lagenidium giganteum ARSEF 373.</title>
        <authorList>
            <person name="Morgan W.R."/>
            <person name="Tartar A."/>
        </authorList>
    </citation>
    <scope>NUCLEOTIDE SEQUENCE</scope>
    <source>
        <strain evidence="1">ARSEF 373</strain>
    </source>
</reference>
<comment type="caution">
    <text evidence="1">The sequence shown here is derived from an EMBL/GenBank/DDBJ whole genome shotgun (WGS) entry which is preliminary data.</text>
</comment>
<evidence type="ECO:0008006" key="3">
    <source>
        <dbReference type="Google" id="ProtNLM"/>
    </source>
</evidence>
<sequence length="146" mass="16145">METHYGTARAGPTSSASVFASLAAAHDPYDRRHDVLLAPVTEAEVQRSLKRCHRGKACGPDGLTNGWYRAHDALLAPMLTHLFNTCMVAGVTPTTFVEANIFCLPKTSKPQSGLDFRPIALLNTDYKVFSRIFSLRIRPLLPRLLH</sequence>
<protein>
    <recommendedName>
        <fullName evidence="3">Reverse transcriptase</fullName>
    </recommendedName>
</protein>
<evidence type="ECO:0000313" key="1">
    <source>
        <dbReference type="EMBL" id="DAZ92601.1"/>
    </source>
</evidence>
<evidence type="ECO:0000313" key="2">
    <source>
        <dbReference type="Proteomes" id="UP001146120"/>
    </source>
</evidence>
<organism evidence="1 2">
    <name type="scientific">Lagenidium giganteum</name>
    <dbReference type="NCBI Taxonomy" id="4803"/>
    <lineage>
        <taxon>Eukaryota</taxon>
        <taxon>Sar</taxon>
        <taxon>Stramenopiles</taxon>
        <taxon>Oomycota</taxon>
        <taxon>Peronosporomycetes</taxon>
        <taxon>Pythiales</taxon>
        <taxon>Pythiaceae</taxon>
    </lineage>
</organism>
<accession>A0AAV2YFV4</accession>
<feature type="non-terminal residue" evidence="1">
    <location>
        <position position="146"/>
    </location>
</feature>
<dbReference type="Proteomes" id="UP001146120">
    <property type="component" value="Unassembled WGS sequence"/>
</dbReference>
<gene>
    <name evidence="1" type="ORF">N0F65_005375</name>
</gene>
<reference evidence="1" key="1">
    <citation type="submission" date="2022-11" db="EMBL/GenBank/DDBJ databases">
        <authorList>
            <person name="Morgan W.R."/>
            <person name="Tartar A."/>
        </authorList>
    </citation>
    <scope>NUCLEOTIDE SEQUENCE</scope>
    <source>
        <strain evidence="1">ARSEF 373</strain>
    </source>
</reference>
<keyword evidence="2" id="KW-1185">Reference proteome</keyword>
<dbReference type="PANTHER" id="PTHR19446">
    <property type="entry name" value="REVERSE TRANSCRIPTASES"/>
    <property type="match status" value="1"/>
</dbReference>
<name>A0AAV2YFV4_9STRA</name>
<dbReference type="EMBL" id="DAKRPA010000424">
    <property type="protein sequence ID" value="DAZ92601.1"/>
    <property type="molecule type" value="Genomic_DNA"/>
</dbReference>
<proteinExistence type="predicted"/>